<dbReference type="AlphaFoldDB" id="A0A6P8YGH9"/>
<accession>A0A6P8YGH9</accession>
<dbReference type="InterPro" id="IPR038606">
    <property type="entry name" value="To_sf"/>
</dbReference>
<protein>
    <submittedName>
        <fullName evidence="2">Uncharacterized protein LOC117569344 isoform X2</fullName>
    </submittedName>
</protein>
<proteinExistence type="predicted"/>
<dbReference type="GeneID" id="117569344"/>
<keyword evidence="1" id="KW-1185">Reference proteome</keyword>
<sequence length="130" mass="15487">MIHRSQYEMDLRWLTMVQTNTTGPCYAEFQNVSLVLNIKVIVMYKMEKRYLKIYELVPELDLGRFTLKLDGLYKENEDLTQAVNRVYNENWIELWNDVEPTVISSYGRRGAELLDKIFATISYDDMFVRN</sequence>
<reference evidence="2" key="1">
    <citation type="submission" date="2025-08" db="UniProtKB">
        <authorList>
            <consortium name="RefSeq"/>
        </authorList>
    </citation>
    <scope>IDENTIFICATION</scope>
    <source>
        <strain evidence="2">15112-1751.03</strain>
        <tissue evidence="2">Whole Adult</tissue>
    </source>
</reference>
<organism evidence="1 2">
    <name type="scientific">Drosophila albomicans</name>
    <name type="common">Fruit fly</name>
    <dbReference type="NCBI Taxonomy" id="7291"/>
    <lineage>
        <taxon>Eukaryota</taxon>
        <taxon>Metazoa</taxon>
        <taxon>Ecdysozoa</taxon>
        <taxon>Arthropoda</taxon>
        <taxon>Hexapoda</taxon>
        <taxon>Insecta</taxon>
        <taxon>Pterygota</taxon>
        <taxon>Neoptera</taxon>
        <taxon>Endopterygota</taxon>
        <taxon>Diptera</taxon>
        <taxon>Brachycera</taxon>
        <taxon>Muscomorpha</taxon>
        <taxon>Ephydroidea</taxon>
        <taxon>Drosophilidae</taxon>
        <taxon>Drosophila</taxon>
    </lineage>
</organism>
<name>A0A6P8YGH9_DROAB</name>
<evidence type="ECO:0000313" key="2">
    <source>
        <dbReference type="RefSeq" id="XP_034106367.1"/>
    </source>
</evidence>
<dbReference type="PANTHER" id="PTHR11008">
    <property type="entry name" value="PROTEIN TAKEOUT-LIKE PROTEIN"/>
    <property type="match status" value="1"/>
</dbReference>
<dbReference type="InterPro" id="IPR010562">
    <property type="entry name" value="Haemolymph_juvenile_hormone-bd"/>
</dbReference>
<dbReference type="Pfam" id="PF06585">
    <property type="entry name" value="JHBP"/>
    <property type="match status" value="1"/>
</dbReference>
<dbReference type="Proteomes" id="UP000515160">
    <property type="component" value="Chromosome 3"/>
</dbReference>
<gene>
    <name evidence="2" type="primary">LOC117569344</name>
</gene>
<evidence type="ECO:0000313" key="1">
    <source>
        <dbReference type="Proteomes" id="UP000515160"/>
    </source>
</evidence>
<dbReference type="Gene3D" id="3.15.10.30">
    <property type="entry name" value="Haemolymph juvenile hormone binding protein"/>
    <property type="match status" value="1"/>
</dbReference>
<dbReference type="PANTHER" id="PTHR11008:SF32">
    <property type="entry name" value="CIRCADIAN CLOCK-CONTROLLED PROTEIN DAYWAKE-RELATED"/>
    <property type="match status" value="1"/>
</dbReference>
<dbReference type="RefSeq" id="XP_034106367.1">
    <property type="nucleotide sequence ID" value="XM_034250476.2"/>
</dbReference>
<dbReference type="OrthoDB" id="7851695at2759"/>
<dbReference type="GO" id="GO:0005615">
    <property type="term" value="C:extracellular space"/>
    <property type="evidence" value="ECO:0007669"/>
    <property type="project" value="TreeGrafter"/>
</dbReference>